<organism evidence="2">
    <name type="scientific">marine metagenome</name>
    <dbReference type="NCBI Taxonomy" id="408172"/>
    <lineage>
        <taxon>unclassified sequences</taxon>
        <taxon>metagenomes</taxon>
        <taxon>ecological metagenomes</taxon>
    </lineage>
</organism>
<keyword evidence="1" id="KW-1133">Transmembrane helix</keyword>
<gene>
    <name evidence="2" type="ORF">METZ01_LOCUS346754</name>
</gene>
<protein>
    <submittedName>
        <fullName evidence="2">Uncharacterized protein</fullName>
    </submittedName>
</protein>
<feature type="transmembrane region" description="Helical" evidence="1">
    <location>
        <begin position="59"/>
        <end position="79"/>
    </location>
</feature>
<accession>A0A382R991</accession>
<name>A0A382R991_9ZZZZ</name>
<feature type="non-terminal residue" evidence="2">
    <location>
        <position position="232"/>
    </location>
</feature>
<reference evidence="2" key="1">
    <citation type="submission" date="2018-05" db="EMBL/GenBank/DDBJ databases">
        <authorList>
            <person name="Lanie J.A."/>
            <person name="Ng W.-L."/>
            <person name="Kazmierczak K.M."/>
            <person name="Andrzejewski T.M."/>
            <person name="Davidsen T.M."/>
            <person name="Wayne K.J."/>
            <person name="Tettelin H."/>
            <person name="Glass J.I."/>
            <person name="Rusch D."/>
            <person name="Podicherti R."/>
            <person name="Tsui H.-C.T."/>
            <person name="Winkler M.E."/>
        </authorList>
    </citation>
    <scope>NUCLEOTIDE SEQUENCE</scope>
</reference>
<keyword evidence="1" id="KW-0812">Transmembrane</keyword>
<dbReference type="AlphaFoldDB" id="A0A382R991"/>
<evidence type="ECO:0000313" key="2">
    <source>
        <dbReference type="EMBL" id="SVC93900.1"/>
    </source>
</evidence>
<sequence length="232" mass="25154">MCAGGEHTKGLDTGKGLVRTFMYMNNTTTPNMHFHHLTSVFATTAGRLVVPMRSLVTKFLAVTAIFVMAGTTVLAPSAFASPSCRGGPDPMASSDDGVLRVCSAWGLNEWELPLLHDHDLFDGNFVVELAADPGAETTVVHLTLSNQFKNGDLDKPKFLLFQTELIFTSENWSSGLNVFLLHTETGWEGDPGFITLTVHGSETTIEVQHIHSEDLPAINAAREERAAEELAA</sequence>
<dbReference type="EMBL" id="UINC01119807">
    <property type="protein sequence ID" value="SVC93900.1"/>
    <property type="molecule type" value="Genomic_DNA"/>
</dbReference>
<evidence type="ECO:0000256" key="1">
    <source>
        <dbReference type="SAM" id="Phobius"/>
    </source>
</evidence>
<keyword evidence="1" id="KW-0472">Membrane</keyword>
<proteinExistence type="predicted"/>